<evidence type="ECO:0000313" key="7">
    <source>
        <dbReference type="Proteomes" id="UP000657385"/>
    </source>
</evidence>
<dbReference type="EMBL" id="JADPRT010000002">
    <property type="protein sequence ID" value="MBF9067415.1"/>
    <property type="molecule type" value="Genomic_DNA"/>
</dbReference>
<evidence type="ECO:0000256" key="2">
    <source>
        <dbReference type="ARBA" id="ARBA00023163"/>
    </source>
</evidence>
<organism evidence="6 7">
    <name type="scientific">Streptacidiphilus fuscans</name>
    <dbReference type="NCBI Taxonomy" id="2789292"/>
    <lineage>
        <taxon>Bacteria</taxon>
        <taxon>Bacillati</taxon>
        <taxon>Actinomycetota</taxon>
        <taxon>Actinomycetes</taxon>
        <taxon>Kitasatosporales</taxon>
        <taxon>Streptomycetaceae</taxon>
        <taxon>Streptacidiphilus</taxon>
    </lineage>
</organism>
<evidence type="ECO:0000256" key="4">
    <source>
        <dbReference type="SAM" id="Phobius"/>
    </source>
</evidence>
<keyword evidence="4" id="KW-0812">Transmembrane</keyword>
<proteinExistence type="predicted"/>
<evidence type="ECO:0000256" key="1">
    <source>
        <dbReference type="ARBA" id="ARBA00023015"/>
    </source>
</evidence>
<dbReference type="InterPro" id="IPR027383">
    <property type="entry name" value="Znf_put"/>
</dbReference>
<protein>
    <submittedName>
        <fullName evidence="6">Zf-HC2 domain-containing protein</fullName>
    </submittedName>
</protein>
<name>A0A931FCQ3_9ACTN</name>
<keyword evidence="7" id="KW-1185">Reference proteome</keyword>
<dbReference type="RefSeq" id="WP_196192601.1">
    <property type="nucleotide sequence ID" value="NZ_JADPRT010000002.1"/>
</dbReference>
<sequence length="235" mass="23753">MTTCQESVQLGAYLLGALDPEERSAMEAHISTCPHCREELLAMAPLPGLLRHTPFEELDESAALAESLTPPDATLSAPAGHAPTASGALAPTAPVPQRPPRRRVLVTAGLALAGVAAVVGAWVYAGGVHSGTPAPPAAAMTWTGSNPSTHVTATAALTPESWGTQMELSLGNLPPGITCHLVVHARDGQSETAGTWGSGYVAKADVPASTSIGPSDIAGLDVVDGSGTVLVHVQG</sequence>
<reference evidence="6" key="1">
    <citation type="submission" date="2020-11" db="EMBL/GenBank/DDBJ databases">
        <title>Isolation and identification of active actinomycetes.</title>
        <authorList>
            <person name="Yu B."/>
        </authorList>
    </citation>
    <scope>NUCLEOTIDE SEQUENCE</scope>
    <source>
        <strain evidence="6">NEAU-YB345</strain>
    </source>
</reference>
<dbReference type="AlphaFoldDB" id="A0A931FCQ3"/>
<comment type="caution">
    <text evidence="6">The sequence shown here is derived from an EMBL/GenBank/DDBJ whole genome shotgun (WGS) entry which is preliminary data.</text>
</comment>
<keyword evidence="4" id="KW-0472">Membrane</keyword>
<keyword evidence="4" id="KW-1133">Transmembrane helix</keyword>
<feature type="transmembrane region" description="Helical" evidence="4">
    <location>
        <begin position="104"/>
        <end position="125"/>
    </location>
</feature>
<feature type="region of interest" description="Disordered" evidence="3">
    <location>
        <begin position="70"/>
        <end position="99"/>
    </location>
</feature>
<dbReference type="Proteomes" id="UP000657385">
    <property type="component" value="Unassembled WGS sequence"/>
</dbReference>
<evidence type="ECO:0000259" key="5">
    <source>
        <dbReference type="Pfam" id="PF13490"/>
    </source>
</evidence>
<keyword evidence="1" id="KW-0805">Transcription regulation</keyword>
<dbReference type="Pfam" id="PF13490">
    <property type="entry name" value="zf-HC2"/>
    <property type="match status" value="1"/>
</dbReference>
<keyword evidence="2" id="KW-0804">Transcription</keyword>
<feature type="domain" description="Putative zinc-finger" evidence="5">
    <location>
        <begin position="9"/>
        <end position="37"/>
    </location>
</feature>
<gene>
    <name evidence="6" type="ORF">I2501_05100</name>
</gene>
<accession>A0A931FCQ3</accession>
<dbReference type="InterPro" id="IPR041916">
    <property type="entry name" value="Anti_sigma_zinc_sf"/>
</dbReference>
<dbReference type="Gene3D" id="1.10.10.1320">
    <property type="entry name" value="Anti-sigma factor, zinc-finger domain"/>
    <property type="match status" value="1"/>
</dbReference>
<evidence type="ECO:0000256" key="3">
    <source>
        <dbReference type="SAM" id="MobiDB-lite"/>
    </source>
</evidence>
<evidence type="ECO:0000313" key="6">
    <source>
        <dbReference type="EMBL" id="MBF9067415.1"/>
    </source>
</evidence>